<comment type="caution">
    <text evidence="1">The sequence shown here is derived from an EMBL/GenBank/DDBJ whole genome shotgun (WGS) entry which is preliminary data.</text>
</comment>
<dbReference type="Proteomes" id="UP000614058">
    <property type="component" value="Unassembled WGS sequence"/>
</dbReference>
<dbReference type="RefSeq" id="WP_200521373.1">
    <property type="nucleotide sequence ID" value="NZ_JAEHNZ010000001.1"/>
</dbReference>
<accession>A0ABS1BR46</accession>
<gene>
    <name evidence="1" type="ORF">JDW22_01880</name>
</gene>
<evidence type="ECO:0000313" key="2">
    <source>
        <dbReference type="Proteomes" id="UP000614058"/>
    </source>
</evidence>
<evidence type="ECO:0000313" key="1">
    <source>
        <dbReference type="EMBL" id="MBK0395365.1"/>
    </source>
</evidence>
<reference evidence="1 2" key="1">
    <citation type="journal article" date="2021" name="Pathogens">
        <title>Isolation and Characterization of Kingella bonacorsii sp. nov., A Novel Kingella Species Detected in a Stable Periodontitis Subject.</title>
        <authorList>
            <person name="Antezack A."/>
            <person name="Boxberger M."/>
            <person name="Rolland C."/>
            <person name="Monnet-Corti V."/>
            <person name="La Scola B."/>
        </authorList>
    </citation>
    <scope>NUCLEOTIDE SEQUENCE [LARGE SCALE GENOMIC DNA]</scope>
    <source>
        <strain evidence="1 2">Marseille-Q4569</strain>
    </source>
</reference>
<proteinExistence type="predicted"/>
<dbReference type="EMBL" id="JAEHNZ010000001">
    <property type="protein sequence ID" value="MBK0395365.1"/>
    <property type="molecule type" value="Genomic_DNA"/>
</dbReference>
<name>A0ABS1BR46_9NEIS</name>
<organism evidence="1 2">
    <name type="scientific">Kingella bonacorsii</name>
    <dbReference type="NCBI Taxonomy" id="2796361"/>
    <lineage>
        <taxon>Bacteria</taxon>
        <taxon>Pseudomonadati</taxon>
        <taxon>Pseudomonadota</taxon>
        <taxon>Betaproteobacteria</taxon>
        <taxon>Neisseriales</taxon>
        <taxon>Neisseriaceae</taxon>
        <taxon>Kingella</taxon>
    </lineage>
</organism>
<protein>
    <recommendedName>
        <fullName evidence="3">Knr4/Smi1-like domain-containing protein</fullName>
    </recommendedName>
</protein>
<keyword evidence="2" id="KW-1185">Reference proteome</keyword>
<evidence type="ECO:0008006" key="3">
    <source>
        <dbReference type="Google" id="ProtNLM"/>
    </source>
</evidence>
<sequence>MKSISDLIFSKLISFEPNINPVSREEIIDFFTKEQRFIREDHIKFLMEYGGEPSPICFDETYIDCSFKEIKELIEDEKEYGREIPNDFLYFGNPVAGSQIIINDNNGALYRLGKHSIGQEVCGNIKTFTWIASLSYIEKISLKSLTKSDLTDDQIYVFLKLNNNYLLSDLISPDMQYYFKNDTMYSVSIKGNYIISHKIKPEIVEYINVNMMRN</sequence>